<dbReference type="Proteomes" id="UP001266305">
    <property type="component" value="Unassembled WGS sequence"/>
</dbReference>
<evidence type="ECO:0000313" key="3">
    <source>
        <dbReference type="Proteomes" id="UP001266305"/>
    </source>
</evidence>
<evidence type="ECO:0000256" key="1">
    <source>
        <dbReference type="SAM" id="MobiDB-lite"/>
    </source>
</evidence>
<sequence>MEMSLLDTVWGPRAGEQEEGDSAGSGQLLGELEPAVSAVAPAVGSMVCGVSFLRVESSFLIAPSCSAKPEVEEAGVGPSCPGLSTLWPSWEVSRLQGLVLPLPCFESTLSALARSVPGGSCRRIWAFSLWPFPSSCYCRPGAQELKPLVVLLPPGKCELLCWTLRARGFAGTETLSCVVASPVATLVCPTQDLVPVGLLAQLFLPFFQWELRGTDLGILLIWDLPHDWDPRCPGVPANRQCSWDCGSKATQT</sequence>
<reference evidence="2 3" key="1">
    <citation type="submission" date="2023-05" db="EMBL/GenBank/DDBJ databases">
        <title>B98-5 Cell Line De Novo Hybrid Assembly: An Optical Mapping Approach.</title>
        <authorList>
            <person name="Kananen K."/>
            <person name="Auerbach J.A."/>
            <person name="Kautto E."/>
            <person name="Blachly J.S."/>
        </authorList>
    </citation>
    <scope>NUCLEOTIDE SEQUENCE [LARGE SCALE GENOMIC DNA]</scope>
    <source>
        <strain evidence="2">B95-8</strain>
        <tissue evidence="2">Cell line</tissue>
    </source>
</reference>
<feature type="region of interest" description="Disordered" evidence="1">
    <location>
        <begin position="1"/>
        <end position="27"/>
    </location>
</feature>
<name>A0ABQ9TQA6_SAGOE</name>
<gene>
    <name evidence="2" type="ORF">P7K49_032865</name>
</gene>
<accession>A0ABQ9TQA6</accession>
<evidence type="ECO:0000313" key="2">
    <source>
        <dbReference type="EMBL" id="KAK2086958.1"/>
    </source>
</evidence>
<organism evidence="2 3">
    <name type="scientific">Saguinus oedipus</name>
    <name type="common">Cotton-top tamarin</name>
    <name type="synonym">Oedipomidas oedipus</name>
    <dbReference type="NCBI Taxonomy" id="9490"/>
    <lineage>
        <taxon>Eukaryota</taxon>
        <taxon>Metazoa</taxon>
        <taxon>Chordata</taxon>
        <taxon>Craniata</taxon>
        <taxon>Vertebrata</taxon>
        <taxon>Euteleostomi</taxon>
        <taxon>Mammalia</taxon>
        <taxon>Eutheria</taxon>
        <taxon>Euarchontoglires</taxon>
        <taxon>Primates</taxon>
        <taxon>Haplorrhini</taxon>
        <taxon>Platyrrhini</taxon>
        <taxon>Cebidae</taxon>
        <taxon>Callitrichinae</taxon>
        <taxon>Saguinus</taxon>
    </lineage>
</organism>
<proteinExistence type="predicted"/>
<protein>
    <submittedName>
        <fullName evidence="2">Uncharacterized protein</fullName>
    </submittedName>
</protein>
<dbReference type="EMBL" id="JASSZA010000019">
    <property type="protein sequence ID" value="KAK2086958.1"/>
    <property type="molecule type" value="Genomic_DNA"/>
</dbReference>
<comment type="caution">
    <text evidence="2">The sequence shown here is derived from an EMBL/GenBank/DDBJ whole genome shotgun (WGS) entry which is preliminary data.</text>
</comment>
<keyword evidence="3" id="KW-1185">Reference proteome</keyword>